<dbReference type="Pfam" id="PF01297">
    <property type="entry name" value="ZnuA"/>
    <property type="match status" value="1"/>
</dbReference>
<comment type="similarity">
    <text evidence="1 4">Belongs to the bacterial solute-binding protein 9 family.</text>
</comment>
<protein>
    <submittedName>
        <fullName evidence="7">Zinc ABC transporter substrate-binding protein</fullName>
    </submittedName>
</protein>
<dbReference type="GO" id="GO:0007155">
    <property type="term" value="P:cell adhesion"/>
    <property type="evidence" value="ECO:0007669"/>
    <property type="project" value="InterPro"/>
</dbReference>
<keyword evidence="2 4" id="KW-0813">Transport</keyword>
<reference evidence="7 8" key="1">
    <citation type="submission" date="2020-07" db="EMBL/GenBank/DDBJ databases">
        <authorList>
            <person name="Feng X."/>
        </authorList>
    </citation>
    <scope>NUCLEOTIDE SEQUENCE [LARGE SCALE GENOMIC DNA]</scope>
    <source>
        <strain evidence="7 8">JCM31066</strain>
    </source>
</reference>
<feature type="region of interest" description="Disordered" evidence="5">
    <location>
        <begin position="115"/>
        <end position="155"/>
    </location>
</feature>
<comment type="caution">
    <text evidence="7">The sequence shown here is derived from an EMBL/GenBank/DDBJ whole genome shotgun (WGS) entry which is preliminary data.</text>
</comment>
<dbReference type="SUPFAM" id="SSF53807">
    <property type="entry name" value="Helical backbone' metal receptor"/>
    <property type="match status" value="1"/>
</dbReference>
<dbReference type="PRINTS" id="PR00691">
    <property type="entry name" value="ADHESINB"/>
</dbReference>
<dbReference type="GO" id="GO:0030001">
    <property type="term" value="P:metal ion transport"/>
    <property type="evidence" value="ECO:0007669"/>
    <property type="project" value="InterPro"/>
</dbReference>
<dbReference type="PANTHER" id="PTHR42953">
    <property type="entry name" value="HIGH-AFFINITY ZINC UPTAKE SYSTEM PROTEIN ZNUA-RELATED"/>
    <property type="match status" value="1"/>
</dbReference>
<evidence type="ECO:0000256" key="5">
    <source>
        <dbReference type="SAM" id="MobiDB-lite"/>
    </source>
</evidence>
<keyword evidence="8" id="KW-1185">Reference proteome</keyword>
<evidence type="ECO:0000256" key="2">
    <source>
        <dbReference type="ARBA" id="ARBA00022448"/>
    </source>
</evidence>
<evidence type="ECO:0000256" key="6">
    <source>
        <dbReference type="SAM" id="SignalP"/>
    </source>
</evidence>
<dbReference type="RefSeq" id="WP_185675269.1">
    <property type="nucleotide sequence ID" value="NZ_JACHVB010000021.1"/>
</dbReference>
<organism evidence="7 8">
    <name type="scientific">Ruficoccus amylovorans</name>
    <dbReference type="NCBI Taxonomy" id="1804625"/>
    <lineage>
        <taxon>Bacteria</taxon>
        <taxon>Pseudomonadati</taxon>
        <taxon>Verrucomicrobiota</taxon>
        <taxon>Opitutia</taxon>
        <taxon>Puniceicoccales</taxon>
        <taxon>Cerasicoccaceae</taxon>
        <taxon>Ruficoccus</taxon>
    </lineage>
</organism>
<dbReference type="GO" id="GO:0046872">
    <property type="term" value="F:metal ion binding"/>
    <property type="evidence" value="ECO:0007669"/>
    <property type="project" value="InterPro"/>
</dbReference>
<evidence type="ECO:0000313" key="8">
    <source>
        <dbReference type="Proteomes" id="UP000546464"/>
    </source>
</evidence>
<gene>
    <name evidence="7" type="ORF">H5P28_08405</name>
</gene>
<keyword evidence="3 6" id="KW-0732">Signal</keyword>
<dbReference type="Proteomes" id="UP000546464">
    <property type="component" value="Unassembled WGS sequence"/>
</dbReference>
<feature type="chain" id="PRO_5032389629" evidence="6">
    <location>
        <begin position="23"/>
        <end position="328"/>
    </location>
</feature>
<evidence type="ECO:0000313" key="7">
    <source>
        <dbReference type="EMBL" id="MBC2594281.1"/>
    </source>
</evidence>
<evidence type="ECO:0000256" key="3">
    <source>
        <dbReference type="ARBA" id="ARBA00022729"/>
    </source>
</evidence>
<dbReference type="InterPro" id="IPR006129">
    <property type="entry name" value="AdhesinB"/>
</dbReference>
<dbReference type="EMBL" id="JACHVB010000021">
    <property type="protein sequence ID" value="MBC2594281.1"/>
    <property type="molecule type" value="Genomic_DNA"/>
</dbReference>
<name>A0A842HGA4_9BACT</name>
<evidence type="ECO:0000256" key="4">
    <source>
        <dbReference type="RuleBase" id="RU003512"/>
    </source>
</evidence>
<accession>A0A842HGA4</accession>
<dbReference type="AlphaFoldDB" id="A0A842HGA4"/>
<dbReference type="InterPro" id="IPR006127">
    <property type="entry name" value="ZnuA-like"/>
</dbReference>
<evidence type="ECO:0000256" key="1">
    <source>
        <dbReference type="ARBA" id="ARBA00011028"/>
    </source>
</evidence>
<proteinExistence type="inferred from homology"/>
<sequence length="328" mass="36243">MSLRKKIIALLIGVLATPLLHATQPHVVASFGIPADWVRQIAGDKVELTVLADKGQDIHAFEPAPRDLAKLSQADLVVQIGPNLEFWLDDLLASSRFQGQRLSLSNGLTLRKADDYHGDKQSDHSDSHDGHSHDGHDHDSHAGHDHGDYDPHVWMDPENVSRMSAALTEALCQIDPDNASTYRDNAKRWNDKLLALDQQARERFAAIPEQARVIITYHDNLGYFADRYGIEIPATILGSVSTEGGEPSARQMAALIKLIRQDQVAAIFTDPGANDRLARQLCRETGLPAPRLLYVGTFSRDTSGPQDYESLFLYTVDTIADSIQAKNN</sequence>
<dbReference type="PRINTS" id="PR00690">
    <property type="entry name" value="ADHESNFAMILY"/>
</dbReference>
<dbReference type="InterPro" id="IPR006128">
    <property type="entry name" value="Lipoprotein_PsaA-like"/>
</dbReference>
<dbReference type="InterPro" id="IPR050492">
    <property type="entry name" value="Bact_metal-bind_prot9"/>
</dbReference>
<feature type="signal peptide" evidence="6">
    <location>
        <begin position="1"/>
        <end position="22"/>
    </location>
</feature>
<dbReference type="Gene3D" id="3.40.50.1980">
    <property type="entry name" value="Nitrogenase molybdenum iron protein domain"/>
    <property type="match status" value="2"/>
</dbReference>